<evidence type="ECO:0000313" key="3">
    <source>
        <dbReference type="Proteomes" id="UP000078476"/>
    </source>
</evidence>
<proteinExistence type="predicted"/>
<evidence type="ECO:0000313" key="2">
    <source>
        <dbReference type="EMBL" id="OAI16088.1"/>
    </source>
</evidence>
<feature type="domain" description="DUF6484" evidence="1">
    <location>
        <begin position="24"/>
        <end position="88"/>
    </location>
</feature>
<reference evidence="2 3" key="1">
    <citation type="submission" date="2016-03" db="EMBL/GenBank/DDBJ databases">
        <authorList>
            <person name="Ploux O."/>
        </authorList>
    </citation>
    <scope>NUCLEOTIDE SEQUENCE [LARGE SCALE GENOMIC DNA]</scope>
    <source>
        <strain evidence="2 3">R-45370</strain>
    </source>
</reference>
<comment type="caution">
    <text evidence="2">The sequence shown here is derived from an EMBL/GenBank/DDBJ whole genome shotgun (WGS) entry which is preliminary data.</text>
</comment>
<sequence>MTNKPTLLIKQNCVFTPEKPIILVGKIIKITEDGIPFVQFEGSPNTGVMARVGVPTHEFGPIDQITNLPVLILLQDNDPQKAIITGVIRDKIFDDPSLLNTISHENTTQSLTINGKSLLLEGENEIVLRCGLGSITLRANGQITLKGTKLLSRASESNKVRGASVFIN</sequence>
<dbReference type="EMBL" id="LUUI01000098">
    <property type="protein sequence ID" value="OAI16088.1"/>
    <property type="molecule type" value="Genomic_DNA"/>
</dbReference>
<organism evidence="2 3">
    <name type="scientific">Methylomonas lenta</name>
    <dbReference type="NCBI Taxonomy" id="980561"/>
    <lineage>
        <taxon>Bacteria</taxon>
        <taxon>Pseudomonadati</taxon>
        <taxon>Pseudomonadota</taxon>
        <taxon>Gammaproteobacteria</taxon>
        <taxon>Methylococcales</taxon>
        <taxon>Methylococcaceae</taxon>
        <taxon>Methylomonas</taxon>
    </lineage>
</organism>
<dbReference type="OrthoDB" id="3078443at2"/>
<protein>
    <recommendedName>
        <fullName evidence="1">DUF6484 domain-containing protein</fullName>
    </recommendedName>
</protein>
<dbReference type="AlphaFoldDB" id="A0A177NDF3"/>
<gene>
    <name evidence="2" type="ORF">A1359_08710</name>
</gene>
<dbReference type="RefSeq" id="WP_066981709.1">
    <property type="nucleotide sequence ID" value="NZ_LUUI01000098.1"/>
</dbReference>
<name>A0A177NDF3_9GAMM</name>
<accession>A0A177NDF3</accession>
<evidence type="ECO:0000259" key="1">
    <source>
        <dbReference type="Pfam" id="PF20093"/>
    </source>
</evidence>
<keyword evidence="3" id="KW-1185">Reference proteome</keyword>
<dbReference type="Pfam" id="PF20093">
    <property type="entry name" value="DUF6484"/>
    <property type="match status" value="1"/>
</dbReference>
<dbReference type="Proteomes" id="UP000078476">
    <property type="component" value="Unassembled WGS sequence"/>
</dbReference>
<dbReference type="InterPro" id="IPR045506">
    <property type="entry name" value="DUF6484"/>
</dbReference>
<dbReference type="STRING" id="980561.A1359_08710"/>